<reference evidence="1 2" key="2">
    <citation type="journal article" date="2023" name="Plant Pathol.">
        <title>Dismantling and reorganizing Pseudomonas marginalis sensu#lato.</title>
        <authorList>
            <person name="Sawada H."/>
            <person name="Fujikawa T."/>
            <person name="Satou M."/>
        </authorList>
    </citation>
    <scope>NUCLEOTIDE SEQUENCE [LARGE SCALE GENOMIC DNA]</scope>
    <source>
        <strain evidence="1 2">MAFF 301381</strain>
    </source>
</reference>
<name>A0A9X0Y7U3_9PSED</name>
<dbReference type="RefSeq" id="WP_205490268.1">
    <property type="nucleotide sequence ID" value="NZ_JAFHKI010000066.1"/>
</dbReference>
<comment type="caution">
    <text evidence="1">The sequence shown here is derived from an EMBL/GenBank/DDBJ whole genome shotgun (WGS) entry which is preliminary data.</text>
</comment>
<accession>A0A9X0Y7U3</accession>
<dbReference type="AlphaFoldDB" id="A0A9X0Y7U3"/>
<evidence type="ECO:0000313" key="2">
    <source>
        <dbReference type="Proteomes" id="UP001154860"/>
    </source>
</evidence>
<gene>
    <name evidence="1" type="ORF">JWR99_01320</name>
</gene>
<sequence length="117" mass="12524">MDFFESSFLEDESMRPKNSTTLLAKQAPLLTRVQEFHEAYSAGECFFSVSSGIPVGDALNEASAILGAAESVSSKLQDDGLDANGVYCIRLMIKAAQALINAGIVSVEHAGYQEGFQ</sequence>
<dbReference type="InterPro" id="IPR021427">
    <property type="entry name" value="DUF3077"/>
</dbReference>
<dbReference type="Proteomes" id="UP001154860">
    <property type="component" value="Unassembled WGS sequence"/>
</dbReference>
<dbReference type="Pfam" id="PF11275">
    <property type="entry name" value="DUF3077"/>
    <property type="match status" value="1"/>
</dbReference>
<keyword evidence="2" id="KW-1185">Reference proteome</keyword>
<dbReference type="EMBL" id="JAFHKJ010000008">
    <property type="protein sequence ID" value="MBN2974700.1"/>
    <property type="molecule type" value="Genomic_DNA"/>
</dbReference>
<proteinExistence type="predicted"/>
<evidence type="ECO:0000313" key="1">
    <source>
        <dbReference type="EMBL" id="MBN2974700.1"/>
    </source>
</evidence>
<organism evidence="1 2">
    <name type="scientific">Pseudomonas lactucae</name>
    <dbReference type="NCBI Taxonomy" id="2813360"/>
    <lineage>
        <taxon>Bacteria</taxon>
        <taxon>Pseudomonadati</taxon>
        <taxon>Pseudomonadota</taxon>
        <taxon>Gammaproteobacteria</taxon>
        <taxon>Pseudomonadales</taxon>
        <taxon>Pseudomonadaceae</taxon>
        <taxon>Pseudomonas</taxon>
    </lineage>
</organism>
<protein>
    <submittedName>
        <fullName evidence="1">DUF3077 domain-containing protein</fullName>
    </submittedName>
</protein>
<reference evidence="1 2" key="1">
    <citation type="journal article" date="2021" name="Int. J. Syst. Evol. Microbiol.">
        <title>Pseudomonas lactucae sp. nov., a pathogen causing bacterial rot of lettuce in Japan.</title>
        <authorList>
            <person name="Sawada H."/>
            <person name="Fujikawa T."/>
            <person name="Satou M."/>
        </authorList>
    </citation>
    <scope>NUCLEOTIDE SEQUENCE [LARGE SCALE GENOMIC DNA]</scope>
    <source>
        <strain evidence="1 2">MAFF 301381</strain>
    </source>
</reference>